<feature type="region of interest" description="Disordered" evidence="1">
    <location>
        <begin position="137"/>
        <end position="182"/>
    </location>
</feature>
<feature type="region of interest" description="Disordered" evidence="1">
    <location>
        <begin position="480"/>
        <end position="505"/>
    </location>
</feature>
<accession>A0A0D2UNP9</accession>
<dbReference type="Proteomes" id="UP000008743">
    <property type="component" value="Unassembled WGS sequence"/>
</dbReference>
<feature type="region of interest" description="Disordered" evidence="1">
    <location>
        <begin position="1"/>
        <end position="63"/>
    </location>
</feature>
<feature type="compositionally biased region" description="Low complexity" evidence="1">
    <location>
        <begin position="219"/>
        <end position="265"/>
    </location>
</feature>
<evidence type="ECO:0000313" key="2">
    <source>
        <dbReference type="EMBL" id="KJE96591.1"/>
    </source>
</evidence>
<feature type="compositionally biased region" description="Low complexity" evidence="1">
    <location>
        <begin position="33"/>
        <end position="56"/>
    </location>
</feature>
<feature type="compositionally biased region" description="Polar residues" evidence="1">
    <location>
        <begin position="141"/>
        <end position="150"/>
    </location>
</feature>
<evidence type="ECO:0000313" key="3">
    <source>
        <dbReference type="Proteomes" id="UP000008743"/>
    </source>
</evidence>
<feature type="compositionally biased region" description="Polar residues" evidence="1">
    <location>
        <begin position="1"/>
        <end position="15"/>
    </location>
</feature>
<proteinExistence type="predicted"/>
<name>A0A0D2UNP9_CAPO3</name>
<protein>
    <submittedName>
        <fullName evidence="2">Uncharacterized protein</fullName>
    </submittedName>
</protein>
<dbReference type="AlphaFoldDB" id="A0A0D2UNP9"/>
<feature type="compositionally biased region" description="Polar residues" evidence="1">
    <location>
        <begin position="23"/>
        <end position="32"/>
    </location>
</feature>
<feature type="region of interest" description="Disordered" evidence="1">
    <location>
        <begin position="205"/>
        <end position="281"/>
    </location>
</feature>
<gene>
    <name evidence="2" type="ORF">CAOG_006892</name>
</gene>
<reference evidence="3" key="1">
    <citation type="submission" date="2011-02" db="EMBL/GenBank/DDBJ databases">
        <title>The Genome Sequence of Capsaspora owczarzaki ATCC 30864.</title>
        <authorList>
            <person name="Russ C."/>
            <person name="Cuomo C."/>
            <person name="Burger G."/>
            <person name="Gray M.W."/>
            <person name="Holland P.W.H."/>
            <person name="King N."/>
            <person name="Lang F.B.F."/>
            <person name="Roger A.J."/>
            <person name="Ruiz-Trillo I."/>
            <person name="Young S.K."/>
            <person name="Zeng Q."/>
            <person name="Gargeya S."/>
            <person name="Alvarado L."/>
            <person name="Berlin A."/>
            <person name="Chapman S.B."/>
            <person name="Chen Z."/>
            <person name="Freedman E."/>
            <person name="Gellesch M."/>
            <person name="Goldberg J."/>
            <person name="Griggs A."/>
            <person name="Gujja S."/>
            <person name="Heilman E."/>
            <person name="Heiman D."/>
            <person name="Howarth C."/>
            <person name="Mehta T."/>
            <person name="Neiman D."/>
            <person name="Pearson M."/>
            <person name="Roberts A."/>
            <person name="Saif S."/>
            <person name="Shea T."/>
            <person name="Shenoy N."/>
            <person name="Sisk P."/>
            <person name="Stolte C."/>
            <person name="Sykes S."/>
            <person name="White J."/>
            <person name="Yandava C."/>
            <person name="Haas B."/>
            <person name="Nusbaum C."/>
            <person name="Birren B."/>
        </authorList>
    </citation>
    <scope>NUCLEOTIDE SEQUENCE</scope>
    <source>
        <strain evidence="3">ATCC 30864</strain>
    </source>
</reference>
<dbReference type="RefSeq" id="XP_004344513.1">
    <property type="nucleotide sequence ID" value="XM_004344463.2"/>
</dbReference>
<feature type="compositionally biased region" description="Polar residues" evidence="1">
    <location>
        <begin position="172"/>
        <end position="182"/>
    </location>
</feature>
<keyword evidence="3" id="KW-1185">Reference proteome</keyword>
<sequence length="718" mass="75127">MLSSQTTFFPTSYDSPASRGVLESQNFTPDSNAASPTVSPAVAPSATSAATAAATPHSARMQQPRGLSSFALTPIQQRQKMQAARTLAMHARLNANLNAAAAAAAAASNLAAAPTESADDVASSSFKTLSNDDAEFAHSVGSDNTENVGDNSDKGQQRQSSSGSSKPFVSNPDLTTETTAGASSNIADLTTSSIINSSKDASRMSASAAQASGNLVEDQLAQPSQSQSQPQSQPQTLAPSAAQIAQLAFGGDDTSAATGARTTGSKTSIEPSNRIPAGIPTGIPTLHGAVGGAAPGFAMPKFMSMTATPAGGFAPSASALMAAAASSGGITASSATTGAGAGATTTTTTATSGVGAFSGFAVGNLAEGNRIVRLADLIGGESGADASARAPKAFEDDDNGSVLSEATSMTSALTRSTDFDALNESGDSRAHQQLLQLAAANGAYAHSPMSRASIASTSSALASTAMSALLDYQDGIAEAEAEQRRERQERSQRRREERDRLSRMEVEHQQLQATHAALTKQMQAQRDELQAQVDALQAKLVQQQQQHEQQARETDSAQSHARDEAIEQLMVQRIAAEHRATAADAEAGRLADELEYQTGLAKIKQQETDALRAELEALNDDFTATTAAKDRMNQLLTSQVRDTTERMIEAELHYFHSLALTMKLNAMNCDQLKINVSADDLFLMARETNLPMRSWARFVFETLRGREYARSRAPSTEA</sequence>
<dbReference type="EMBL" id="KE346371">
    <property type="protein sequence ID" value="KJE96591.1"/>
    <property type="molecule type" value="Genomic_DNA"/>
</dbReference>
<organism evidence="2 3">
    <name type="scientific">Capsaspora owczarzaki (strain ATCC 30864)</name>
    <dbReference type="NCBI Taxonomy" id="595528"/>
    <lineage>
        <taxon>Eukaryota</taxon>
        <taxon>Filasterea</taxon>
        <taxon>Capsaspora</taxon>
    </lineage>
</organism>
<feature type="compositionally biased region" description="Basic and acidic residues" evidence="1">
    <location>
        <begin position="481"/>
        <end position="505"/>
    </location>
</feature>
<evidence type="ECO:0000256" key="1">
    <source>
        <dbReference type="SAM" id="MobiDB-lite"/>
    </source>
</evidence>
<dbReference type="InParanoid" id="A0A0D2UNP9"/>